<evidence type="ECO:0000313" key="3">
    <source>
        <dbReference type="Proteomes" id="UP000838756"/>
    </source>
</evidence>
<accession>A0A8S4QI80</accession>
<dbReference type="EMBL" id="CAKXAJ010007161">
    <property type="protein sequence ID" value="CAH2210309.1"/>
    <property type="molecule type" value="Genomic_DNA"/>
</dbReference>
<dbReference type="AlphaFoldDB" id="A0A8S4QI80"/>
<reference evidence="2" key="1">
    <citation type="submission" date="2022-03" db="EMBL/GenBank/DDBJ databases">
        <authorList>
            <person name="Lindestad O."/>
        </authorList>
    </citation>
    <scope>NUCLEOTIDE SEQUENCE</scope>
</reference>
<feature type="region of interest" description="Disordered" evidence="1">
    <location>
        <begin position="1"/>
        <end position="27"/>
    </location>
</feature>
<gene>
    <name evidence="2" type="primary">jg21837</name>
    <name evidence="2" type="ORF">PAEG_LOCUS2219</name>
</gene>
<proteinExistence type="predicted"/>
<name>A0A8S4QI80_9NEOP</name>
<protein>
    <submittedName>
        <fullName evidence="2">Jg21837 protein</fullName>
    </submittedName>
</protein>
<evidence type="ECO:0000313" key="2">
    <source>
        <dbReference type="EMBL" id="CAH2210309.1"/>
    </source>
</evidence>
<keyword evidence="3" id="KW-1185">Reference proteome</keyword>
<feature type="non-terminal residue" evidence="2">
    <location>
        <position position="43"/>
    </location>
</feature>
<evidence type="ECO:0000256" key="1">
    <source>
        <dbReference type="SAM" id="MobiDB-lite"/>
    </source>
</evidence>
<dbReference type="Proteomes" id="UP000838756">
    <property type="component" value="Unassembled WGS sequence"/>
</dbReference>
<feature type="compositionally biased region" description="Basic and acidic residues" evidence="1">
    <location>
        <begin position="1"/>
        <end position="12"/>
    </location>
</feature>
<organism evidence="2 3">
    <name type="scientific">Pararge aegeria aegeria</name>
    <dbReference type="NCBI Taxonomy" id="348720"/>
    <lineage>
        <taxon>Eukaryota</taxon>
        <taxon>Metazoa</taxon>
        <taxon>Ecdysozoa</taxon>
        <taxon>Arthropoda</taxon>
        <taxon>Hexapoda</taxon>
        <taxon>Insecta</taxon>
        <taxon>Pterygota</taxon>
        <taxon>Neoptera</taxon>
        <taxon>Endopterygota</taxon>
        <taxon>Lepidoptera</taxon>
        <taxon>Glossata</taxon>
        <taxon>Ditrysia</taxon>
        <taxon>Papilionoidea</taxon>
        <taxon>Nymphalidae</taxon>
        <taxon>Satyrinae</taxon>
        <taxon>Satyrini</taxon>
        <taxon>Parargina</taxon>
        <taxon>Pararge</taxon>
    </lineage>
</organism>
<sequence>MAGKKETEKTTKEVTATSGQPFEDGGAAWRLDSRLASKLHHRA</sequence>
<comment type="caution">
    <text evidence="2">The sequence shown here is derived from an EMBL/GenBank/DDBJ whole genome shotgun (WGS) entry which is preliminary data.</text>
</comment>